<reference evidence="1 2" key="1">
    <citation type="submission" date="2021-04" db="EMBL/GenBank/DDBJ databases">
        <title>Draft Genome of Aeromonas popoffii ID682, isolated from a natural water source in Idaho.</title>
        <authorList>
            <person name="Testerman T."/>
            <person name="Graf J."/>
        </authorList>
    </citation>
    <scope>NUCLEOTIDE SEQUENCE [LARGE SCALE GENOMIC DNA]</scope>
    <source>
        <strain evidence="1 2">ID682</strain>
    </source>
</reference>
<comment type="caution">
    <text evidence="1">The sequence shown here is derived from an EMBL/GenBank/DDBJ whole genome shotgun (WGS) entry which is preliminary data.</text>
</comment>
<name>A0ABS5GKZ6_9GAMM</name>
<organism evidence="1 2">
    <name type="scientific">Aeromonas popoffii</name>
    <dbReference type="NCBI Taxonomy" id="70856"/>
    <lineage>
        <taxon>Bacteria</taxon>
        <taxon>Pseudomonadati</taxon>
        <taxon>Pseudomonadota</taxon>
        <taxon>Gammaproteobacteria</taxon>
        <taxon>Aeromonadales</taxon>
        <taxon>Aeromonadaceae</taxon>
        <taxon>Aeromonas</taxon>
    </lineage>
</organism>
<evidence type="ECO:0000313" key="1">
    <source>
        <dbReference type="EMBL" id="MBR7627798.1"/>
    </source>
</evidence>
<protein>
    <recommendedName>
        <fullName evidence="3">DUF4760 domain-containing protein</fullName>
    </recommendedName>
</protein>
<accession>A0ABS5GKZ6</accession>
<dbReference type="RefSeq" id="WP_212512559.1">
    <property type="nucleotide sequence ID" value="NZ_CAWQDX010000107.1"/>
</dbReference>
<dbReference type="EMBL" id="JAGRZL010000008">
    <property type="protein sequence ID" value="MBR7627798.1"/>
    <property type="molecule type" value="Genomic_DNA"/>
</dbReference>
<evidence type="ECO:0008006" key="3">
    <source>
        <dbReference type="Google" id="ProtNLM"/>
    </source>
</evidence>
<dbReference type="Proteomes" id="UP000675653">
    <property type="component" value="Unassembled WGS sequence"/>
</dbReference>
<sequence length="205" mass="23397">MDISLTGSAGILLTVVSSLVGAVIGGWMTRNATISATNIANDHQRQLARDAEEALLTGFIWSIHDEIESLYHRYNDTAGGILRNTPDDEMLPIKYRAEHDYFSVYHNNSALIGKVRDHELRSNIIYAYTMAKSILDSYSIHWDLMTTYEDICRSNAIEPSPINEQYIITYHNQLILYTKELKNIDALLCESLGRLLKIIKRNYVR</sequence>
<evidence type="ECO:0000313" key="2">
    <source>
        <dbReference type="Proteomes" id="UP000675653"/>
    </source>
</evidence>
<keyword evidence="2" id="KW-1185">Reference proteome</keyword>
<proteinExistence type="predicted"/>
<gene>
    <name evidence="1" type="ORF">KAT72_01800</name>
</gene>